<dbReference type="Proteomes" id="UP000799428">
    <property type="component" value="Unassembled WGS sequence"/>
</dbReference>
<protein>
    <submittedName>
        <fullName evidence="2">Uncharacterized protein</fullName>
    </submittedName>
</protein>
<feature type="compositionally biased region" description="Basic and acidic residues" evidence="1">
    <location>
        <begin position="29"/>
        <end position="41"/>
    </location>
</feature>
<name>A0A6G1JQE3_9PLEO</name>
<feature type="region of interest" description="Disordered" evidence="1">
    <location>
        <begin position="195"/>
        <end position="215"/>
    </location>
</feature>
<evidence type="ECO:0000256" key="1">
    <source>
        <dbReference type="SAM" id="MobiDB-lite"/>
    </source>
</evidence>
<gene>
    <name evidence="2" type="ORF">K504DRAFT_454244</name>
</gene>
<dbReference type="AlphaFoldDB" id="A0A6G1JQE3"/>
<accession>A0A6G1JQE3</accession>
<reference evidence="2" key="1">
    <citation type="journal article" date="2020" name="Stud. Mycol.">
        <title>101 Dothideomycetes genomes: a test case for predicting lifestyles and emergence of pathogens.</title>
        <authorList>
            <person name="Haridas S."/>
            <person name="Albert R."/>
            <person name="Binder M."/>
            <person name="Bloem J."/>
            <person name="Labutti K."/>
            <person name="Salamov A."/>
            <person name="Andreopoulos B."/>
            <person name="Baker S."/>
            <person name="Barry K."/>
            <person name="Bills G."/>
            <person name="Bluhm B."/>
            <person name="Cannon C."/>
            <person name="Castanera R."/>
            <person name="Culley D."/>
            <person name="Daum C."/>
            <person name="Ezra D."/>
            <person name="Gonzalez J."/>
            <person name="Henrissat B."/>
            <person name="Kuo A."/>
            <person name="Liang C."/>
            <person name="Lipzen A."/>
            <person name="Lutzoni F."/>
            <person name="Magnuson J."/>
            <person name="Mondo S."/>
            <person name="Nolan M."/>
            <person name="Ohm R."/>
            <person name="Pangilinan J."/>
            <person name="Park H.-J."/>
            <person name="Ramirez L."/>
            <person name="Alfaro M."/>
            <person name="Sun H."/>
            <person name="Tritt A."/>
            <person name="Yoshinaga Y."/>
            <person name="Zwiers L.-H."/>
            <person name="Turgeon B."/>
            <person name="Goodwin S."/>
            <person name="Spatafora J."/>
            <person name="Crous P."/>
            <person name="Grigoriev I."/>
        </authorList>
    </citation>
    <scope>NUCLEOTIDE SEQUENCE</scope>
    <source>
        <strain evidence="2">CBS 279.74</strain>
    </source>
</reference>
<dbReference type="EMBL" id="MU005816">
    <property type="protein sequence ID" value="KAF2702523.1"/>
    <property type="molecule type" value="Genomic_DNA"/>
</dbReference>
<sequence length="299" mass="34373">MRSRKQQSKTSLEKSRGSAQPGHRYRTCPFDKEEKNWRDGRQQQLTPERLQTDLQVLNAKLSTVYAFTDTALNQKGIMNDEETEQYLAETRAAIGDHIATVQFDIQDIGGPRYTWSQEDQNQSAQYRQWVEDGTLSYPRNTPKAKVPDTPFEIKDAKARLEAQGWTCTPPHKMEPPTEIDTLMLPTLLQELSLQEAGEDKQRVEKMPPTTKGNALDMDIQETSHPWARDYKVERKQQGGNQRVVTAQPHREPYRGTWQGHDTNPNAATHEPSHRNSRTRTLTTRKPTLQQGEPRLEEVT</sequence>
<keyword evidence="3" id="KW-1185">Reference proteome</keyword>
<evidence type="ECO:0000313" key="2">
    <source>
        <dbReference type="EMBL" id="KAF2702523.1"/>
    </source>
</evidence>
<feature type="region of interest" description="Disordered" evidence="1">
    <location>
        <begin position="1"/>
        <end position="44"/>
    </location>
</feature>
<organism evidence="2 3">
    <name type="scientific">Pleomassaria siparia CBS 279.74</name>
    <dbReference type="NCBI Taxonomy" id="1314801"/>
    <lineage>
        <taxon>Eukaryota</taxon>
        <taxon>Fungi</taxon>
        <taxon>Dikarya</taxon>
        <taxon>Ascomycota</taxon>
        <taxon>Pezizomycotina</taxon>
        <taxon>Dothideomycetes</taxon>
        <taxon>Pleosporomycetidae</taxon>
        <taxon>Pleosporales</taxon>
        <taxon>Pleomassariaceae</taxon>
        <taxon>Pleomassaria</taxon>
    </lineage>
</organism>
<proteinExistence type="predicted"/>
<feature type="region of interest" description="Disordered" evidence="1">
    <location>
        <begin position="233"/>
        <end position="299"/>
    </location>
</feature>
<evidence type="ECO:0000313" key="3">
    <source>
        <dbReference type="Proteomes" id="UP000799428"/>
    </source>
</evidence>